<evidence type="ECO:0000313" key="3">
    <source>
        <dbReference type="Proteomes" id="UP000315540"/>
    </source>
</evidence>
<proteinExistence type="predicted"/>
<feature type="transmembrane region" description="Helical" evidence="1">
    <location>
        <begin position="159"/>
        <end position="179"/>
    </location>
</feature>
<dbReference type="RefSeq" id="WP_140592065.1">
    <property type="nucleotide sequence ID" value="NZ_VFWZ01000002.1"/>
</dbReference>
<dbReference type="EMBL" id="VFWZ01000002">
    <property type="protein sequence ID" value="TPN87423.1"/>
    <property type="molecule type" value="Genomic_DNA"/>
</dbReference>
<accession>A0A504JII0</accession>
<protein>
    <submittedName>
        <fullName evidence="2">Uncharacterized protein</fullName>
    </submittedName>
</protein>
<feature type="transmembrane region" description="Helical" evidence="1">
    <location>
        <begin position="6"/>
        <end position="27"/>
    </location>
</feature>
<comment type="caution">
    <text evidence="2">The sequence shown here is derived from an EMBL/GenBank/DDBJ whole genome shotgun (WGS) entry which is preliminary data.</text>
</comment>
<feature type="transmembrane region" description="Helical" evidence="1">
    <location>
        <begin position="39"/>
        <end position="67"/>
    </location>
</feature>
<feature type="transmembrane region" description="Helical" evidence="1">
    <location>
        <begin position="191"/>
        <end position="215"/>
    </location>
</feature>
<reference evidence="2 3" key="1">
    <citation type="submission" date="2019-06" db="EMBL/GenBank/DDBJ databases">
        <authorList>
            <person name="Meng X."/>
        </authorList>
    </citation>
    <scope>NUCLEOTIDE SEQUENCE [LARGE SCALE GENOMIC DNA]</scope>
    <source>
        <strain evidence="2 3">M625</strain>
    </source>
</reference>
<sequence length="259" mass="29717">MDIDSAILFLIVIPCFTLYSFFIGYKASKRRHNSEILDLSWVISFIFISGVLFFFLLIPFLGVPAIIKEFRLTSKNESFQAEIIDIEIRIEEDKKTHEEKTMYYPIVKAIVGDNQEVIQKLNLGSSTKPIIGDTEEVVYDTSANKLYLVSLAATAMRGVGLFFCFFMIFVNIYALMYAFGTTISPETFASALFSFFILPVMYSGGIIVTSYYLYLCFIVQKYNTLEWNRIITAAIFLVVLISTTPSLIKHIRETKRERF</sequence>
<feature type="transmembrane region" description="Helical" evidence="1">
    <location>
        <begin position="227"/>
        <end position="248"/>
    </location>
</feature>
<evidence type="ECO:0000256" key="1">
    <source>
        <dbReference type="SAM" id="Phobius"/>
    </source>
</evidence>
<name>A0A504JII0_9FLAO</name>
<keyword evidence="1" id="KW-1133">Transmembrane helix</keyword>
<keyword evidence="1" id="KW-0472">Membrane</keyword>
<gene>
    <name evidence="2" type="ORF">FHK87_07525</name>
</gene>
<keyword evidence="3" id="KW-1185">Reference proteome</keyword>
<keyword evidence="1" id="KW-0812">Transmembrane</keyword>
<evidence type="ECO:0000313" key="2">
    <source>
        <dbReference type="EMBL" id="TPN87423.1"/>
    </source>
</evidence>
<dbReference type="AlphaFoldDB" id="A0A504JII0"/>
<dbReference type="Proteomes" id="UP000315540">
    <property type="component" value="Unassembled WGS sequence"/>
</dbReference>
<organism evidence="2 3">
    <name type="scientific">Aquimarina algicola</name>
    <dbReference type="NCBI Taxonomy" id="2589995"/>
    <lineage>
        <taxon>Bacteria</taxon>
        <taxon>Pseudomonadati</taxon>
        <taxon>Bacteroidota</taxon>
        <taxon>Flavobacteriia</taxon>
        <taxon>Flavobacteriales</taxon>
        <taxon>Flavobacteriaceae</taxon>
        <taxon>Aquimarina</taxon>
    </lineage>
</organism>